<dbReference type="RefSeq" id="WP_121171722.1">
    <property type="nucleotide sequence ID" value="NZ_RBIN01000002.1"/>
</dbReference>
<comment type="caution">
    <text evidence="1">The sequence shown here is derived from an EMBL/GenBank/DDBJ whole genome shotgun (WGS) entry which is preliminary data.</text>
</comment>
<evidence type="ECO:0000313" key="1">
    <source>
        <dbReference type="EMBL" id="RKR06939.1"/>
    </source>
</evidence>
<proteinExistence type="predicted"/>
<evidence type="ECO:0000313" key="2">
    <source>
        <dbReference type="Proteomes" id="UP000281975"/>
    </source>
</evidence>
<evidence type="ECO:0008006" key="3">
    <source>
        <dbReference type="Google" id="ProtNLM"/>
    </source>
</evidence>
<gene>
    <name evidence="1" type="ORF">C7446_0939</name>
</gene>
<dbReference type="EMBL" id="RBIN01000002">
    <property type="protein sequence ID" value="RKR06939.1"/>
    <property type="molecule type" value="Genomic_DNA"/>
</dbReference>
<organism evidence="1 2">
    <name type="scientific">Kushneria sinocarnis</name>
    <dbReference type="NCBI Taxonomy" id="595502"/>
    <lineage>
        <taxon>Bacteria</taxon>
        <taxon>Pseudomonadati</taxon>
        <taxon>Pseudomonadota</taxon>
        <taxon>Gammaproteobacteria</taxon>
        <taxon>Oceanospirillales</taxon>
        <taxon>Halomonadaceae</taxon>
        <taxon>Kushneria</taxon>
    </lineage>
</organism>
<dbReference type="OrthoDB" id="7340718at2"/>
<keyword evidence="2" id="KW-1185">Reference proteome</keyword>
<dbReference type="Proteomes" id="UP000281975">
    <property type="component" value="Unassembled WGS sequence"/>
</dbReference>
<name>A0A420X0E9_9GAMM</name>
<reference evidence="1 2" key="1">
    <citation type="submission" date="2018-10" db="EMBL/GenBank/DDBJ databases">
        <title>Genomic Encyclopedia of Type Strains, Phase IV (KMG-IV): sequencing the most valuable type-strain genomes for metagenomic binning, comparative biology and taxonomic classification.</title>
        <authorList>
            <person name="Goeker M."/>
        </authorList>
    </citation>
    <scope>NUCLEOTIDE SEQUENCE [LARGE SCALE GENOMIC DNA]</scope>
    <source>
        <strain evidence="1 2">DSM 23229</strain>
    </source>
</reference>
<dbReference type="AlphaFoldDB" id="A0A420X0E9"/>
<protein>
    <recommendedName>
        <fullName evidence="3">Phosphatidate cytidylyltransferase</fullName>
    </recommendedName>
</protein>
<sequence length="316" mass="36048">MNPQSSGSLQAVVAEQSARPVGAALEPLIRRVHERFGSAVQAILFYGSCLRDGDPGEGLVDLYAVVDDYRRIYARYSWRLVNRWLPPNVFYLEAGDATAERTLRAKCAVVSTADFERGCTRAFESYLWGRFSQPCRLVFWRSEGVRERLEGALAGAVTRLWHEALPCLPVRFDAATGWQQALALSYGVELRPEGSGRAALLVRDGLEDYRQLARALTGVLPALDAEGADAFVNHARDSDRRRAERRWRWRRRQGRVLHVLRLMKSITTFEGGVDYAAWKLRRHTGHTITVTPRLRSYPLIFGWPVLWRLLRDRILR</sequence>
<accession>A0A420X0E9</accession>